<evidence type="ECO:0000259" key="2">
    <source>
        <dbReference type="Pfam" id="PF20736"/>
    </source>
</evidence>
<evidence type="ECO:0000313" key="5">
    <source>
        <dbReference type="Proteomes" id="UP000053958"/>
    </source>
</evidence>
<dbReference type="GeneID" id="25314856"/>
<evidence type="ECO:0000259" key="3">
    <source>
        <dbReference type="Pfam" id="PF20737"/>
    </source>
</evidence>
<name>A0A0F4YYW7_RASE3</name>
<dbReference type="OrthoDB" id="654211at2759"/>
<dbReference type="InterPro" id="IPR049049">
    <property type="entry name" value="Beta-AFase-like_GH127_C"/>
</dbReference>
<dbReference type="PANTHER" id="PTHR43465">
    <property type="entry name" value="DUF1680 DOMAIN PROTEIN (AFU_ORTHOLOGUE AFUA_1G08910)"/>
    <property type="match status" value="1"/>
</dbReference>
<protein>
    <recommendedName>
        <fullName evidence="6">DUF1680 domain protein</fullName>
    </recommendedName>
</protein>
<evidence type="ECO:0008006" key="6">
    <source>
        <dbReference type="Google" id="ProtNLM"/>
    </source>
</evidence>
<dbReference type="RefSeq" id="XP_013330051.1">
    <property type="nucleotide sequence ID" value="XM_013474597.1"/>
</dbReference>
<dbReference type="Proteomes" id="UP000053958">
    <property type="component" value="Unassembled WGS sequence"/>
</dbReference>
<feature type="domain" description="Non-reducing end beta-L-arabinofuranosidase-like GH127 C-terminal" evidence="3">
    <location>
        <begin position="558"/>
        <end position="662"/>
    </location>
</feature>
<dbReference type="Pfam" id="PF07944">
    <property type="entry name" value="Beta-AFase-like_GH127_cat"/>
    <property type="match status" value="1"/>
</dbReference>
<feature type="domain" description="Non-reducing end beta-L-arabinofuranosidase-like GH127 middle" evidence="2">
    <location>
        <begin position="445"/>
        <end position="539"/>
    </location>
</feature>
<dbReference type="InterPro" id="IPR049174">
    <property type="entry name" value="Beta-AFase-like"/>
</dbReference>
<keyword evidence="5" id="KW-1185">Reference proteome</keyword>
<feature type="domain" description="Non-reducing end beta-L-arabinofuranosidase-like GH127 catalytic" evidence="1">
    <location>
        <begin position="16"/>
        <end position="427"/>
    </location>
</feature>
<sequence>MEYPQESFTATTFAPDSFWAKRRSVVRSQTLRHQLQMLKRTGRYDAFKLQWHPSYSNPPTVWPIPNHLFWDSDVAKWIEGACYFLMDEEDAEVDAAVKELVQMIREAQADDGYINIHYTVVEPGKRFTNLKDMHELYNAGHLIEAAIAHHKHYGNDALLSPILKYVDLLAATFGDGPGQKRGYPGHPEIELALLRLYKVTGDEKHLKLARFFIEERGNPTGGKGGRHYYDVEAEERGELKTETRFYYPQPRSYWYHQAHVPITEQETIEGHSVRAMYLLTAVADLIRLSTPTSEFGAKYLPAVRRLWSNMIEKKTYVTGGIGAIKQWEGFGNDYFLPHSTDEGGCYAETCAAIGVMMLAERLLRVELDSQVGDMLELCLYNAVLTGMSLDGKAFTYVNQLASSEKDRSERFEWFECACCPPNVTRTLGFLGGYVWSPVIEERRATVNVHLYTSATLRLDVSGSTVEISQSTDWPWDGNVAFNVTSPDESVEVDLRLRIPGWASSYEITPQLNNVDIWNGYLFLSSSWIKEHLKFSINFPMKPRIVRPNPLTLQPVAYVVRGPIVYCVEDVDHPWEENHFKNVIFDLGAQLREEKRSEPDKYVAIIAEKGFKDELDLSLWKGKVAAELAPGSGRSPTSPAGRDLCFIPYYLRANRGGKGQMRVGLRVQ</sequence>
<dbReference type="InterPro" id="IPR012878">
    <property type="entry name" value="Beta-AFase-like_GH127_cat"/>
</dbReference>
<dbReference type="GO" id="GO:0005975">
    <property type="term" value="P:carbohydrate metabolic process"/>
    <property type="evidence" value="ECO:0007669"/>
    <property type="project" value="InterPro"/>
</dbReference>
<reference evidence="4 5" key="1">
    <citation type="submission" date="2015-04" db="EMBL/GenBank/DDBJ databases">
        <authorList>
            <person name="Heijne W.H."/>
            <person name="Fedorova N.D."/>
            <person name="Nierman W.C."/>
            <person name="Vollebregt A.W."/>
            <person name="Zhao Z."/>
            <person name="Wu L."/>
            <person name="Kumar M."/>
            <person name="Stam H."/>
            <person name="van den Berg M.A."/>
            <person name="Pel H.J."/>
        </authorList>
    </citation>
    <scope>NUCLEOTIDE SEQUENCE [LARGE SCALE GENOMIC DNA]</scope>
    <source>
        <strain evidence="4 5">CBS 393.64</strain>
    </source>
</reference>
<dbReference type="Pfam" id="PF20736">
    <property type="entry name" value="Glyco_hydro127M"/>
    <property type="match status" value="1"/>
</dbReference>
<dbReference type="STRING" id="1408163.A0A0F4YYW7"/>
<proteinExistence type="predicted"/>
<dbReference type="Pfam" id="PF20737">
    <property type="entry name" value="Glyco_hydro127C"/>
    <property type="match status" value="1"/>
</dbReference>
<dbReference type="AlphaFoldDB" id="A0A0F4YYW7"/>
<evidence type="ECO:0000259" key="1">
    <source>
        <dbReference type="Pfam" id="PF07944"/>
    </source>
</evidence>
<evidence type="ECO:0000313" key="4">
    <source>
        <dbReference type="EMBL" id="KKA23439.1"/>
    </source>
</evidence>
<dbReference type="SUPFAM" id="SSF48208">
    <property type="entry name" value="Six-hairpin glycosidases"/>
    <property type="match status" value="1"/>
</dbReference>
<dbReference type="InterPro" id="IPR049046">
    <property type="entry name" value="Beta-AFase-like_GH127_middle"/>
</dbReference>
<dbReference type="InterPro" id="IPR008928">
    <property type="entry name" value="6-hairpin_glycosidase_sf"/>
</dbReference>
<dbReference type="PANTHER" id="PTHR43465:SF2">
    <property type="entry name" value="DUF1680 DOMAIN PROTEIN (AFU_ORTHOLOGUE AFUA_1G08910)"/>
    <property type="match status" value="1"/>
</dbReference>
<comment type="caution">
    <text evidence="4">The sequence shown here is derived from an EMBL/GenBank/DDBJ whole genome shotgun (WGS) entry which is preliminary data.</text>
</comment>
<organism evidence="4 5">
    <name type="scientific">Rasamsonia emersonii (strain ATCC 16479 / CBS 393.64 / IMI 116815)</name>
    <dbReference type="NCBI Taxonomy" id="1408163"/>
    <lineage>
        <taxon>Eukaryota</taxon>
        <taxon>Fungi</taxon>
        <taxon>Dikarya</taxon>
        <taxon>Ascomycota</taxon>
        <taxon>Pezizomycotina</taxon>
        <taxon>Eurotiomycetes</taxon>
        <taxon>Eurotiomycetidae</taxon>
        <taxon>Eurotiales</taxon>
        <taxon>Trichocomaceae</taxon>
        <taxon>Rasamsonia</taxon>
    </lineage>
</organism>
<gene>
    <name evidence="4" type="ORF">T310_2505</name>
</gene>
<accession>A0A0F4YYW7</accession>
<dbReference type="EMBL" id="LASV01000101">
    <property type="protein sequence ID" value="KKA23439.1"/>
    <property type="molecule type" value="Genomic_DNA"/>
</dbReference>